<evidence type="ECO:0008006" key="3">
    <source>
        <dbReference type="Google" id="ProtNLM"/>
    </source>
</evidence>
<keyword evidence="2" id="KW-1185">Reference proteome</keyword>
<evidence type="ECO:0000313" key="1">
    <source>
        <dbReference type="EMBL" id="REF29259.1"/>
    </source>
</evidence>
<dbReference type="RefSeq" id="WP_115921395.1">
    <property type="nucleotide sequence ID" value="NZ_QTUA01000001.1"/>
</dbReference>
<dbReference type="InterPro" id="IPR016024">
    <property type="entry name" value="ARM-type_fold"/>
</dbReference>
<gene>
    <name evidence="1" type="ORF">DFJ65_0193</name>
</gene>
<dbReference type="Proteomes" id="UP000256253">
    <property type="component" value="Unassembled WGS sequence"/>
</dbReference>
<dbReference type="AlphaFoldDB" id="A0A3D9UIW3"/>
<name>A0A3D9UIW3_9MICO</name>
<proteinExistence type="predicted"/>
<accession>A0A3D9UIW3</accession>
<comment type="caution">
    <text evidence="1">The sequence shown here is derived from an EMBL/GenBank/DDBJ whole genome shotgun (WGS) entry which is preliminary data.</text>
</comment>
<evidence type="ECO:0000313" key="2">
    <source>
        <dbReference type="Proteomes" id="UP000256253"/>
    </source>
</evidence>
<reference evidence="1 2" key="1">
    <citation type="submission" date="2018-08" db="EMBL/GenBank/DDBJ databases">
        <title>Sequencing the genomes of 1000 actinobacteria strains.</title>
        <authorList>
            <person name="Klenk H.-P."/>
        </authorList>
    </citation>
    <scope>NUCLEOTIDE SEQUENCE [LARGE SCALE GENOMIC DNA]</scope>
    <source>
        <strain evidence="1 2">DSM 22967</strain>
    </source>
</reference>
<sequence length="499" mass="54648">MGWARIRGAPRRLPVDGRDLLDPVIDVTARTAWLLRVSRLASPWGSTTAERFVDRLTEVGYPGRHASQVSLWESGRVTTSLGLVGAYERALGLAPGELLGAVGGMQQTARIHAVDRQPADRAQVFRRLSQLDERIVADIATGADWIALAELLTDPRVTPPAESTVRRWAYTLSVQMLRSGHFDYSSRWSALSILLADPLFAEPVEAEIVSAIAEPGVPLARNGWDALSQATRPGIARSLIDRLVPGDDERSLGLAYGLATMIGRVELSRDDVFRLRPRLRLLVDDGSAAEQEMGYMLAGRLGPTTMSELGYPPAPVWTRRSYVEKPPHYEQYVDAVRRTSGIEHDAMIERLLQEALSEVLLEKQQMANQLISASPYRDAVALTAVEVATSSPDPIARHAAANMLRQVAPDDRVQLTRLLDSPDPHVVTNGIVASGRGGVQEAAARLTVLCTDPRYRAEALMALGMLGHQVRVDSAVELRASQWWMRHRGDGPTPGSQVV</sequence>
<organism evidence="1 2">
    <name type="scientific">Calidifontibacter indicus</name>
    <dbReference type="NCBI Taxonomy" id="419650"/>
    <lineage>
        <taxon>Bacteria</taxon>
        <taxon>Bacillati</taxon>
        <taxon>Actinomycetota</taxon>
        <taxon>Actinomycetes</taxon>
        <taxon>Micrococcales</taxon>
        <taxon>Dermacoccaceae</taxon>
        <taxon>Calidifontibacter</taxon>
    </lineage>
</organism>
<dbReference type="EMBL" id="QTUA01000001">
    <property type="protein sequence ID" value="REF29259.1"/>
    <property type="molecule type" value="Genomic_DNA"/>
</dbReference>
<protein>
    <recommendedName>
        <fullName evidence="3">HEAT repeat protein</fullName>
    </recommendedName>
</protein>
<dbReference type="InterPro" id="IPR011989">
    <property type="entry name" value="ARM-like"/>
</dbReference>
<dbReference type="SUPFAM" id="SSF48371">
    <property type="entry name" value="ARM repeat"/>
    <property type="match status" value="1"/>
</dbReference>
<dbReference type="Gene3D" id="1.25.10.10">
    <property type="entry name" value="Leucine-rich Repeat Variant"/>
    <property type="match status" value="1"/>
</dbReference>
<dbReference type="OrthoDB" id="5142649at2"/>